<dbReference type="KEGG" id="afx:JZ786_15950"/>
<dbReference type="NCBIfam" id="NF042414">
    <property type="entry name" value="CLC_0170_fam"/>
    <property type="match status" value="1"/>
</dbReference>
<dbReference type="InterPro" id="IPR049971">
    <property type="entry name" value="CLC_0170-like"/>
</dbReference>
<accession>A0A9X7VVU8</accession>
<evidence type="ECO:0000256" key="1">
    <source>
        <dbReference type="SAM" id="Phobius"/>
    </source>
</evidence>
<dbReference type="EMBL" id="CP071182">
    <property type="protein sequence ID" value="QSO46014.1"/>
    <property type="molecule type" value="Genomic_DNA"/>
</dbReference>
<proteinExistence type="predicted"/>
<keyword evidence="1" id="KW-1133">Transmembrane helix</keyword>
<protein>
    <submittedName>
        <fullName evidence="2">Uncharacterized protein</fullName>
    </submittedName>
</protein>
<keyword evidence="1" id="KW-0472">Membrane</keyword>
<keyword evidence="3" id="KW-1185">Reference proteome</keyword>
<dbReference type="AlphaFoldDB" id="A0A9X7VVU8"/>
<reference evidence="2 3" key="1">
    <citation type="submission" date="2021-02" db="EMBL/GenBank/DDBJ databases">
        <title>Alicyclobacillus curvatus sp. nov. and Alicyclobacillus mengziensis sp. nov., two acidophilic bacteria isolated from acid mine drainage.</title>
        <authorList>
            <person name="Huang Y."/>
        </authorList>
    </citation>
    <scope>NUCLEOTIDE SEQUENCE [LARGE SCALE GENOMIC DNA]</scope>
    <source>
        <strain evidence="2 3">S30H14</strain>
    </source>
</reference>
<gene>
    <name evidence="2" type="ORF">JZ786_15950</name>
</gene>
<feature type="transmembrane region" description="Helical" evidence="1">
    <location>
        <begin position="6"/>
        <end position="27"/>
    </location>
</feature>
<name>A0A9X7VVU8_9BACL</name>
<organism evidence="2 3">
    <name type="scientific">Alicyclobacillus mengziensis</name>
    <dbReference type="NCBI Taxonomy" id="2931921"/>
    <lineage>
        <taxon>Bacteria</taxon>
        <taxon>Bacillati</taxon>
        <taxon>Bacillota</taxon>
        <taxon>Bacilli</taxon>
        <taxon>Bacillales</taxon>
        <taxon>Alicyclobacillaceae</taxon>
        <taxon>Alicyclobacillus</taxon>
    </lineage>
</organism>
<feature type="transmembrane region" description="Helical" evidence="1">
    <location>
        <begin position="48"/>
        <end position="66"/>
    </location>
</feature>
<evidence type="ECO:0000313" key="2">
    <source>
        <dbReference type="EMBL" id="QSO46014.1"/>
    </source>
</evidence>
<evidence type="ECO:0000313" key="3">
    <source>
        <dbReference type="Proteomes" id="UP000663505"/>
    </source>
</evidence>
<sequence>MAYLDFTQIYPTLSAVLLVLTGVYSMFVEQKSYAKQNLLREARWAKHIGIIWMAAGVSLFVSSWVWRTFIW</sequence>
<keyword evidence="1" id="KW-0812">Transmembrane</keyword>
<dbReference type="RefSeq" id="WP_206655386.1">
    <property type="nucleotide sequence ID" value="NZ_CP071182.1"/>
</dbReference>
<dbReference type="Proteomes" id="UP000663505">
    <property type="component" value="Chromosome"/>
</dbReference>